<dbReference type="Gramene" id="ONIVA05G16110.1">
    <property type="protein sequence ID" value="ONIVA05G16110.1"/>
    <property type="gene ID" value="ONIVA05G16110"/>
</dbReference>
<keyword evidence="3" id="KW-1185">Reference proteome</keyword>
<dbReference type="HOGENOM" id="CLU_131763_0_0_1"/>
<feature type="compositionally biased region" description="Low complexity" evidence="1">
    <location>
        <begin position="33"/>
        <end position="45"/>
    </location>
</feature>
<evidence type="ECO:0000313" key="2">
    <source>
        <dbReference type="EnsemblPlants" id="ONIVA05G16110.1"/>
    </source>
</evidence>
<feature type="region of interest" description="Disordered" evidence="1">
    <location>
        <begin position="1"/>
        <end position="71"/>
    </location>
</feature>
<dbReference type="EnsemblPlants" id="ONIVA05G16110.1">
    <property type="protein sequence ID" value="ONIVA05G16110.1"/>
    <property type="gene ID" value="ONIVA05G16110"/>
</dbReference>
<accession>A0A0E0HE33</accession>
<name>A0A0E0HE33_ORYNI</name>
<dbReference type="OMA" id="QWHFNDA"/>
<evidence type="ECO:0000256" key="1">
    <source>
        <dbReference type="SAM" id="MobiDB-lite"/>
    </source>
</evidence>
<organism evidence="2">
    <name type="scientific">Oryza nivara</name>
    <name type="common">Indian wild rice</name>
    <name type="synonym">Oryza sativa f. spontanea</name>
    <dbReference type="NCBI Taxonomy" id="4536"/>
    <lineage>
        <taxon>Eukaryota</taxon>
        <taxon>Viridiplantae</taxon>
        <taxon>Streptophyta</taxon>
        <taxon>Embryophyta</taxon>
        <taxon>Tracheophyta</taxon>
        <taxon>Spermatophyta</taxon>
        <taxon>Magnoliopsida</taxon>
        <taxon>Liliopsida</taxon>
        <taxon>Poales</taxon>
        <taxon>Poaceae</taxon>
        <taxon>BOP clade</taxon>
        <taxon>Oryzoideae</taxon>
        <taxon>Oryzeae</taxon>
        <taxon>Oryzinae</taxon>
        <taxon>Oryza</taxon>
    </lineage>
</organism>
<reference evidence="2" key="1">
    <citation type="submission" date="2015-04" db="UniProtKB">
        <authorList>
            <consortium name="EnsemblPlants"/>
        </authorList>
    </citation>
    <scope>IDENTIFICATION</scope>
    <source>
        <strain evidence="2">SL10</strain>
    </source>
</reference>
<proteinExistence type="predicted"/>
<reference evidence="2" key="2">
    <citation type="submission" date="2018-04" db="EMBL/GenBank/DDBJ databases">
        <title>OnivRS2 (Oryza nivara Reference Sequence Version 2).</title>
        <authorList>
            <person name="Zhang J."/>
            <person name="Kudrna D."/>
            <person name="Lee S."/>
            <person name="Talag J."/>
            <person name="Rajasekar S."/>
            <person name="Welchert J."/>
            <person name="Hsing Y.-I."/>
            <person name="Wing R.A."/>
        </authorList>
    </citation>
    <scope>NUCLEOTIDE SEQUENCE [LARGE SCALE GENOMIC DNA]</scope>
    <source>
        <strain evidence="2">SL10</strain>
    </source>
</reference>
<protein>
    <submittedName>
        <fullName evidence="2">Uncharacterized protein</fullName>
    </submittedName>
</protein>
<dbReference type="Proteomes" id="UP000006591">
    <property type="component" value="Chromosome 5"/>
</dbReference>
<evidence type="ECO:0000313" key="3">
    <source>
        <dbReference type="Proteomes" id="UP000006591"/>
    </source>
</evidence>
<dbReference type="AlphaFoldDB" id="A0A0E0HE33"/>
<sequence>MVARTRAAGGVGEEEARVGEAVGETTGKRRKAVGAAAMASSASGGWPPTSPHHQRLPHRADSSPTSCAAASPWPHDAAVTLAIGQGSDRGSRRRGDAGAGDEAGLLGLRYGELGVAIGGRPKGILVARVGNQWHFNDAIPRNGIVAKPTLGSGRIANFSAERGGGRWDFPALGDGGIVHR</sequence>